<feature type="compositionally biased region" description="Basic and acidic residues" evidence="12">
    <location>
        <begin position="52"/>
        <end position="62"/>
    </location>
</feature>
<dbReference type="GO" id="GO:0008270">
    <property type="term" value="F:zinc ion binding"/>
    <property type="evidence" value="ECO:0007669"/>
    <property type="project" value="UniProtKB-KW"/>
</dbReference>
<keyword evidence="6 11" id="KW-0238">DNA-binding</keyword>
<protein>
    <recommendedName>
        <fullName evidence="10">Nuclear receptor subfamily 2 group B member 4</fullName>
    </recommendedName>
</protein>
<feature type="compositionally biased region" description="Basic and acidic residues" evidence="12">
    <location>
        <begin position="288"/>
        <end position="301"/>
    </location>
</feature>
<dbReference type="InterPro" id="IPR000003">
    <property type="entry name" value="Retinoid-X_rcpt/HNF4"/>
</dbReference>
<dbReference type="Gene3D" id="3.30.50.10">
    <property type="entry name" value="Erythroid Transcription Factor GATA-1, subunit A"/>
    <property type="match status" value="1"/>
</dbReference>
<dbReference type="SUPFAM" id="SSF57716">
    <property type="entry name" value="Glucocorticoid receptor-like (DNA-binding domain)"/>
    <property type="match status" value="1"/>
</dbReference>
<dbReference type="PRINTS" id="PR00398">
    <property type="entry name" value="STRDHORMONER"/>
</dbReference>
<dbReference type="PANTHER" id="PTHR24083">
    <property type="entry name" value="NUCLEAR HORMONE RECEPTOR"/>
    <property type="match status" value="1"/>
</dbReference>
<organism evidence="16">
    <name type="scientific">Trichuris suis</name>
    <name type="common">pig whipworm</name>
    <dbReference type="NCBI Taxonomy" id="68888"/>
    <lineage>
        <taxon>Eukaryota</taxon>
        <taxon>Metazoa</taxon>
        <taxon>Ecdysozoa</taxon>
        <taxon>Nematoda</taxon>
        <taxon>Enoplea</taxon>
        <taxon>Dorylaimia</taxon>
        <taxon>Trichinellida</taxon>
        <taxon>Trichuridae</taxon>
        <taxon>Trichuris</taxon>
    </lineage>
</organism>
<dbReference type="Proteomes" id="UP000030764">
    <property type="component" value="Unassembled WGS sequence"/>
</dbReference>
<dbReference type="PRINTS" id="PR00047">
    <property type="entry name" value="STROIDFINGER"/>
</dbReference>
<accession>A0A085NIM7</accession>
<evidence type="ECO:0000256" key="3">
    <source>
        <dbReference type="ARBA" id="ARBA00022771"/>
    </source>
</evidence>
<evidence type="ECO:0000256" key="11">
    <source>
        <dbReference type="RuleBase" id="RU004334"/>
    </source>
</evidence>
<feature type="domain" description="Nuclear receptor" evidence="13">
    <location>
        <begin position="214"/>
        <end position="289"/>
    </location>
</feature>
<evidence type="ECO:0000256" key="7">
    <source>
        <dbReference type="ARBA" id="ARBA00023163"/>
    </source>
</evidence>
<dbReference type="PROSITE" id="PS51843">
    <property type="entry name" value="NR_LBD"/>
    <property type="match status" value="1"/>
</dbReference>
<dbReference type="InterPro" id="IPR001723">
    <property type="entry name" value="Nuclear_hrmn_rcpt"/>
</dbReference>
<feature type="region of interest" description="Disordered" evidence="12">
    <location>
        <begin position="288"/>
        <end position="316"/>
    </location>
</feature>
<evidence type="ECO:0000256" key="10">
    <source>
        <dbReference type="ARBA" id="ARBA00078913"/>
    </source>
</evidence>
<dbReference type="SMART" id="SM00399">
    <property type="entry name" value="ZnF_C4"/>
    <property type="match status" value="1"/>
</dbReference>
<evidence type="ECO:0000259" key="14">
    <source>
        <dbReference type="PROSITE" id="PS51843"/>
    </source>
</evidence>
<dbReference type="EMBL" id="KL367496">
    <property type="protein sequence ID" value="KFD69323.1"/>
    <property type="molecule type" value="Genomic_DNA"/>
</dbReference>
<dbReference type="PROSITE" id="PS51030">
    <property type="entry name" value="NUCLEAR_REC_DBD_2"/>
    <property type="match status" value="1"/>
</dbReference>
<dbReference type="GO" id="GO:0003707">
    <property type="term" value="F:nuclear steroid receptor activity"/>
    <property type="evidence" value="ECO:0007669"/>
    <property type="project" value="InterPro"/>
</dbReference>
<keyword evidence="17" id="KW-1185">Reference proteome</keyword>
<keyword evidence="8 11" id="KW-0675">Receptor</keyword>
<proteinExistence type="inferred from homology"/>
<keyword evidence="3 11" id="KW-0863">Zinc-finger</keyword>
<comment type="similarity">
    <text evidence="1">Belongs to the nuclear hormone receptor family. NR2 subfamily.</text>
</comment>
<dbReference type="SUPFAM" id="SSF48508">
    <property type="entry name" value="Nuclear receptor ligand-binding domain"/>
    <property type="match status" value="1"/>
</dbReference>
<evidence type="ECO:0000256" key="9">
    <source>
        <dbReference type="ARBA" id="ARBA00023242"/>
    </source>
</evidence>
<evidence type="ECO:0000256" key="6">
    <source>
        <dbReference type="ARBA" id="ARBA00023125"/>
    </source>
</evidence>
<keyword evidence="4 11" id="KW-0862">Zinc</keyword>
<dbReference type="PRINTS" id="PR00545">
    <property type="entry name" value="RETINOIDXR"/>
</dbReference>
<keyword evidence="9 11" id="KW-0539">Nucleus</keyword>
<dbReference type="EMBL" id="KL363284">
    <property type="protein sequence ID" value="KFD48773.1"/>
    <property type="molecule type" value="Genomic_DNA"/>
</dbReference>
<name>A0A085NIM7_9BILA</name>
<evidence type="ECO:0000313" key="15">
    <source>
        <dbReference type="EMBL" id="KFD48773.1"/>
    </source>
</evidence>
<dbReference type="GO" id="GO:0005634">
    <property type="term" value="C:nucleus"/>
    <property type="evidence" value="ECO:0007669"/>
    <property type="project" value="UniProtKB-SubCell"/>
</dbReference>
<dbReference type="InterPro" id="IPR001628">
    <property type="entry name" value="Znf_hrmn_rcpt"/>
</dbReference>
<feature type="region of interest" description="Disordered" evidence="12">
    <location>
        <begin position="52"/>
        <end position="74"/>
    </location>
</feature>
<feature type="domain" description="NR LBD" evidence="14">
    <location>
        <begin position="303"/>
        <end position="531"/>
    </location>
</feature>
<keyword evidence="7 11" id="KW-0804">Transcription</keyword>
<dbReference type="InterPro" id="IPR013088">
    <property type="entry name" value="Znf_NHR/GATA"/>
</dbReference>
<evidence type="ECO:0000256" key="5">
    <source>
        <dbReference type="ARBA" id="ARBA00023015"/>
    </source>
</evidence>
<evidence type="ECO:0000256" key="12">
    <source>
        <dbReference type="SAM" id="MobiDB-lite"/>
    </source>
</evidence>
<evidence type="ECO:0000256" key="2">
    <source>
        <dbReference type="ARBA" id="ARBA00022723"/>
    </source>
</evidence>
<dbReference type="InterPro" id="IPR035500">
    <property type="entry name" value="NHR-like_dom_sf"/>
</dbReference>
<dbReference type="PROSITE" id="PS00031">
    <property type="entry name" value="NUCLEAR_REC_DBD_1"/>
    <property type="match status" value="1"/>
</dbReference>
<dbReference type="SMART" id="SM00430">
    <property type="entry name" value="HOLI"/>
    <property type="match status" value="1"/>
</dbReference>
<dbReference type="CDD" id="cd06956">
    <property type="entry name" value="NR_DBD_RXR"/>
    <property type="match status" value="1"/>
</dbReference>
<dbReference type="FunFam" id="3.30.50.10:FF:000005">
    <property type="entry name" value="Retinoic acid receptor RXR-alpha"/>
    <property type="match status" value="1"/>
</dbReference>
<dbReference type="AlphaFoldDB" id="A0A085NIM7"/>
<reference evidence="16 17" key="1">
    <citation type="journal article" date="2014" name="Nat. Genet.">
        <title>Genome and transcriptome of the porcine whipworm Trichuris suis.</title>
        <authorList>
            <person name="Jex A.R."/>
            <person name="Nejsum P."/>
            <person name="Schwarz E.M."/>
            <person name="Hu L."/>
            <person name="Young N.D."/>
            <person name="Hall R.S."/>
            <person name="Korhonen P.K."/>
            <person name="Liao S."/>
            <person name="Thamsborg S."/>
            <person name="Xia J."/>
            <person name="Xu P."/>
            <person name="Wang S."/>
            <person name="Scheerlinck J.P."/>
            <person name="Hofmann A."/>
            <person name="Sternberg P.W."/>
            <person name="Wang J."/>
            <person name="Gasser R.B."/>
        </authorList>
    </citation>
    <scope>NUCLEOTIDE SEQUENCE [LARGE SCALE GENOMIC DNA]</scope>
    <source>
        <strain evidence="16">DCEP-RM93F</strain>
        <strain evidence="15">DCEP-RM93M</strain>
    </source>
</reference>
<gene>
    <name evidence="15" type="ORF">M513_10328</name>
    <name evidence="16" type="ORF">M514_10328</name>
</gene>
<sequence length="539" mass="60202">MGSLETSDFSDCDMKSASNSMMLISSISPSFLDDPVFGADFHWFNVGAKRSDMRDEQHPDAKKQRRNSSTPILGSPNLMRLIVADLDTLDSHSVPSSCVVDSSLERNNDAGSLFRFDCTLETEKPFNVVTADSSSLCPINLTQASPSGGQQSHSYLYASSDLDMVSTSSPSSAGTNQNVNEMRFSASTPVSQTKHYSLSPSSTSNSHHVLSLPKHICNICGDRASGKHYGVHSCEGCKGFFKRTVRKDLTYSCRESRHCVIDKRQRNRCQHCRYQKCLMMGMKREAVQEERQRLRSDRSDSGEPESTSSHVSEISPERILEAELTSDHISPTDCQQNGVELYQRRLARWARMLPHFLDLPVEDQALLLKNGWNELILSWLAYASMDTIPMDVGVTMADSTTHLMSLKPAEGDSNADAIFDRMTNELTTKMRDMKMDRTELGLLRAIVLFNSDTAGLKCSTMVENYRERAYNCLEEYCKQTNPSQPGRFAKLMLRLPSLRSIGLACYASPSFIPPVPLVTSLMQTLHRRVSASASVLQQY</sequence>
<evidence type="ECO:0000256" key="1">
    <source>
        <dbReference type="ARBA" id="ARBA00006421"/>
    </source>
</evidence>
<evidence type="ECO:0000256" key="4">
    <source>
        <dbReference type="ARBA" id="ARBA00022833"/>
    </source>
</evidence>
<evidence type="ECO:0000259" key="13">
    <source>
        <dbReference type="PROSITE" id="PS51030"/>
    </source>
</evidence>
<dbReference type="Proteomes" id="UP000030758">
    <property type="component" value="Unassembled WGS sequence"/>
</dbReference>
<dbReference type="Gene3D" id="1.10.565.10">
    <property type="entry name" value="Retinoid X Receptor"/>
    <property type="match status" value="1"/>
</dbReference>
<dbReference type="GO" id="GO:0043565">
    <property type="term" value="F:sequence-specific DNA binding"/>
    <property type="evidence" value="ECO:0007669"/>
    <property type="project" value="InterPro"/>
</dbReference>
<dbReference type="Pfam" id="PF00104">
    <property type="entry name" value="Hormone_recep"/>
    <property type="match status" value="1"/>
</dbReference>
<evidence type="ECO:0000256" key="8">
    <source>
        <dbReference type="ARBA" id="ARBA00023170"/>
    </source>
</evidence>
<evidence type="ECO:0000313" key="17">
    <source>
        <dbReference type="Proteomes" id="UP000030764"/>
    </source>
</evidence>
<keyword evidence="2 11" id="KW-0479">Metal-binding</keyword>
<dbReference type="InterPro" id="IPR050274">
    <property type="entry name" value="Nuclear_hormone_rcpt_NR2"/>
</dbReference>
<evidence type="ECO:0000313" key="16">
    <source>
        <dbReference type="EMBL" id="KFD69323.1"/>
    </source>
</evidence>
<keyword evidence="5 11" id="KW-0805">Transcription regulation</keyword>
<comment type="subcellular location">
    <subcellularLocation>
        <location evidence="11">Nucleus</location>
    </subcellularLocation>
</comment>
<dbReference type="Pfam" id="PF00105">
    <property type="entry name" value="zf-C4"/>
    <property type="match status" value="1"/>
</dbReference>
<dbReference type="InterPro" id="IPR000536">
    <property type="entry name" value="Nucl_hrmn_rcpt_lig-bd"/>
</dbReference>